<dbReference type="PANTHER" id="PTHR45036">
    <property type="entry name" value="METHYLTRANSFERASE LIKE 7B"/>
    <property type="match status" value="1"/>
</dbReference>
<evidence type="ECO:0000313" key="2">
    <source>
        <dbReference type="EMBL" id="SMD32251.1"/>
    </source>
</evidence>
<evidence type="ECO:0000259" key="1">
    <source>
        <dbReference type="Pfam" id="PF08241"/>
    </source>
</evidence>
<dbReference type="STRING" id="692418.SAMN04488029_0594"/>
<dbReference type="InterPro" id="IPR013216">
    <property type="entry name" value="Methyltransf_11"/>
</dbReference>
<feature type="domain" description="Methyltransferase type 11" evidence="1">
    <location>
        <begin position="46"/>
        <end position="140"/>
    </location>
</feature>
<dbReference type="AlphaFoldDB" id="A0A1W2G6L8"/>
<dbReference type="InterPro" id="IPR052356">
    <property type="entry name" value="Thiol_S-MT"/>
</dbReference>
<keyword evidence="3" id="KW-1185">Reference proteome</keyword>
<dbReference type="Proteomes" id="UP000192472">
    <property type="component" value="Unassembled WGS sequence"/>
</dbReference>
<organism evidence="2 3">
    <name type="scientific">Reichenbachiella faecimaris</name>
    <dbReference type="NCBI Taxonomy" id="692418"/>
    <lineage>
        <taxon>Bacteria</taxon>
        <taxon>Pseudomonadati</taxon>
        <taxon>Bacteroidota</taxon>
        <taxon>Cytophagia</taxon>
        <taxon>Cytophagales</taxon>
        <taxon>Reichenbachiellaceae</taxon>
        <taxon>Reichenbachiella</taxon>
    </lineage>
</organism>
<gene>
    <name evidence="2" type="ORF">SAMN04488029_0594</name>
</gene>
<dbReference type="EMBL" id="FWYF01000001">
    <property type="protein sequence ID" value="SMD32251.1"/>
    <property type="molecule type" value="Genomic_DNA"/>
</dbReference>
<dbReference type="OrthoDB" id="9784101at2"/>
<dbReference type="InterPro" id="IPR029063">
    <property type="entry name" value="SAM-dependent_MTases_sf"/>
</dbReference>
<name>A0A1W2G6L8_REIFA</name>
<dbReference type="GO" id="GO:0008757">
    <property type="term" value="F:S-adenosylmethionine-dependent methyltransferase activity"/>
    <property type="evidence" value="ECO:0007669"/>
    <property type="project" value="InterPro"/>
</dbReference>
<proteinExistence type="predicted"/>
<evidence type="ECO:0000313" key="3">
    <source>
        <dbReference type="Proteomes" id="UP000192472"/>
    </source>
</evidence>
<sequence length="212" mass="24487">MTYEFELNYFRGPLNAWIFKALSSYMNRLFGDSKRKLFEGHPSTVVEIGPGAGANMRYYSKGTNLIAIEPNLHMHENLHKSAYQYGINLKIRSLVGEAIDLPDNSYEFVVSTLVLCSVHDPEMVLQQIKRILKPDGKFVFIEHVKAKENTFLAWFQRLIHKPWHWFFEGCHTNRDTASILQSIGFSSLTIENYNQYSPFVAIIPQIRGRAIK</sequence>
<keyword evidence="2" id="KW-0808">Transferase</keyword>
<dbReference type="Gene3D" id="3.40.50.150">
    <property type="entry name" value="Vaccinia Virus protein VP39"/>
    <property type="match status" value="1"/>
</dbReference>
<dbReference type="CDD" id="cd02440">
    <property type="entry name" value="AdoMet_MTases"/>
    <property type="match status" value="1"/>
</dbReference>
<dbReference type="Pfam" id="PF08241">
    <property type="entry name" value="Methyltransf_11"/>
    <property type="match status" value="1"/>
</dbReference>
<dbReference type="GO" id="GO:0032259">
    <property type="term" value="P:methylation"/>
    <property type="evidence" value="ECO:0007669"/>
    <property type="project" value="UniProtKB-KW"/>
</dbReference>
<dbReference type="RefSeq" id="WP_084370924.1">
    <property type="nucleotide sequence ID" value="NZ_FWYF01000001.1"/>
</dbReference>
<dbReference type="SUPFAM" id="SSF53335">
    <property type="entry name" value="S-adenosyl-L-methionine-dependent methyltransferases"/>
    <property type="match status" value="1"/>
</dbReference>
<keyword evidence="2" id="KW-0489">Methyltransferase</keyword>
<reference evidence="2 3" key="1">
    <citation type="submission" date="2017-04" db="EMBL/GenBank/DDBJ databases">
        <authorList>
            <person name="Afonso C.L."/>
            <person name="Miller P.J."/>
            <person name="Scott M.A."/>
            <person name="Spackman E."/>
            <person name="Goraichik I."/>
            <person name="Dimitrov K.M."/>
            <person name="Suarez D.L."/>
            <person name="Swayne D.E."/>
        </authorList>
    </citation>
    <scope>NUCLEOTIDE SEQUENCE [LARGE SCALE GENOMIC DNA]</scope>
    <source>
        <strain evidence="2 3">DSM 26133</strain>
    </source>
</reference>
<accession>A0A1W2G6L8</accession>
<dbReference type="PANTHER" id="PTHR45036:SF1">
    <property type="entry name" value="METHYLTRANSFERASE LIKE 7A"/>
    <property type="match status" value="1"/>
</dbReference>
<protein>
    <submittedName>
        <fullName evidence="2">Methyltransferase domain-containing protein</fullName>
    </submittedName>
</protein>